<keyword evidence="2 3" id="KW-0802">TPR repeat</keyword>
<feature type="transmembrane region" description="Helical" evidence="4">
    <location>
        <begin position="384"/>
        <end position="403"/>
    </location>
</feature>
<feature type="transmembrane region" description="Helical" evidence="4">
    <location>
        <begin position="253"/>
        <end position="277"/>
    </location>
</feature>
<dbReference type="SUPFAM" id="SSF48452">
    <property type="entry name" value="TPR-like"/>
    <property type="match status" value="1"/>
</dbReference>
<feature type="transmembrane region" description="Helical" evidence="4">
    <location>
        <begin position="12"/>
        <end position="33"/>
    </location>
</feature>
<evidence type="ECO:0000313" key="6">
    <source>
        <dbReference type="Proteomes" id="UP000178572"/>
    </source>
</evidence>
<feature type="repeat" description="TPR" evidence="3">
    <location>
        <begin position="666"/>
        <end position="699"/>
    </location>
</feature>
<feature type="transmembrane region" description="Helical" evidence="4">
    <location>
        <begin position="198"/>
        <end position="217"/>
    </location>
</feature>
<keyword evidence="4" id="KW-0472">Membrane</keyword>
<gene>
    <name evidence="5" type="ORF">A3C21_04010</name>
</gene>
<accession>A0A1F6DZI9</accession>
<sequence length="754" mass="80309">MRYLVRSETTARWSVLLLFILVPSFFVPAPWMGVAQAKILLATVAGVVALLAWLLASLNESRLRIPSSPLLAASALVPVAYLVSALATGASWESFVGQGAQDTVMNAVVWYVLLLVSAAVLYAGYDRVPRALRAFLAGTSLVLLAQIIHLAVPSFSFGGALPIAPSSIAGSWHDLGIFLALATFVSIALLGTPVAGGYWRYVALANTLAGAFFLIVINYADVWLGFFFLCLFYAFFLYQTRAPGSGVLRLRRAWVWLALALAALGLYFGGSFVHAALPGPLQVAQIEVRPSWQGTFEIGKKVFAEPSRAFFGSGPSTFSREWGLYKPLSVNATQFWNVDFYHGVGFIPTSFVTMGVIGFLAWGAVCAALAWSLFRWFREMASGAVVRTVLAGSALYLTAFHILYVPGPALSLLTFLIFGALIAHECSGGGREWAIPLSGEGWKGRGAIAGAILFGLLVLFGGVQSARSLASDVLVNRAAAAYARGGDTQIALRSIALSLMILPNNDRAHRAGVELGLAQLSKMIAEGGGESARAELQGILNATIQHGLAAISIEDRNYQNWLTLARLYGELAGVGVEGAESSARQAYAEVLKNNPTSPLPYLGLAQLDLAKGDDGAARGNLETALRIKPDLAAAHFLLSQVEARAGNFGTALEHAATVTQIAGEDPLGWYNLGTVLYAQKNYEIAASALERAASLQSNYGNALFLLGLSYYRLDRREDALAALKVVAALNPGDARLGEMIAALEAGRSLEPISK</sequence>
<protein>
    <submittedName>
        <fullName evidence="5">Uncharacterized protein</fullName>
    </submittedName>
</protein>
<dbReference type="Proteomes" id="UP000178572">
    <property type="component" value="Unassembled WGS sequence"/>
</dbReference>
<keyword evidence="4" id="KW-0812">Transmembrane</keyword>
<dbReference type="InterPro" id="IPR013105">
    <property type="entry name" value="TPR_2"/>
</dbReference>
<dbReference type="PANTHER" id="PTHR12558">
    <property type="entry name" value="CELL DIVISION CYCLE 16,23,27"/>
    <property type="match status" value="1"/>
</dbReference>
<dbReference type="InterPro" id="IPR019734">
    <property type="entry name" value="TPR_rpt"/>
</dbReference>
<dbReference type="InterPro" id="IPR011990">
    <property type="entry name" value="TPR-like_helical_dom_sf"/>
</dbReference>
<dbReference type="EMBL" id="MFLN01000037">
    <property type="protein sequence ID" value="OGG66818.1"/>
    <property type="molecule type" value="Genomic_DNA"/>
</dbReference>
<name>A0A1F6DZI9_9BACT</name>
<comment type="caution">
    <text evidence="5">The sequence shown here is derived from an EMBL/GenBank/DDBJ whole genome shotgun (WGS) entry which is preliminary data.</text>
</comment>
<feature type="transmembrane region" description="Helical" evidence="4">
    <location>
        <begin position="104"/>
        <end position="125"/>
    </location>
</feature>
<evidence type="ECO:0000256" key="1">
    <source>
        <dbReference type="ARBA" id="ARBA00022737"/>
    </source>
</evidence>
<feature type="transmembrane region" description="Helical" evidence="4">
    <location>
        <begin position="409"/>
        <end position="426"/>
    </location>
</feature>
<dbReference type="PROSITE" id="PS50005">
    <property type="entry name" value="TPR"/>
    <property type="match status" value="2"/>
</dbReference>
<dbReference type="PANTHER" id="PTHR12558:SF13">
    <property type="entry name" value="CELL DIVISION CYCLE PROTEIN 27 HOMOLOG"/>
    <property type="match status" value="1"/>
</dbReference>
<keyword evidence="1" id="KW-0677">Repeat</keyword>
<feature type="transmembrane region" description="Helical" evidence="4">
    <location>
        <begin position="132"/>
        <end position="152"/>
    </location>
</feature>
<reference evidence="5 6" key="1">
    <citation type="journal article" date="2016" name="Nat. Commun.">
        <title>Thousands of microbial genomes shed light on interconnected biogeochemical processes in an aquifer system.</title>
        <authorList>
            <person name="Anantharaman K."/>
            <person name="Brown C.T."/>
            <person name="Hug L.A."/>
            <person name="Sharon I."/>
            <person name="Castelle C.J."/>
            <person name="Probst A.J."/>
            <person name="Thomas B.C."/>
            <person name="Singh A."/>
            <person name="Wilkins M.J."/>
            <person name="Karaoz U."/>
            <person name="Brodie E.L."/>
            <person name="Williams K.H."/>
            <person name="Hubbard S.S."/>
            <person name="Banfield J.F."/>
        </authorList>
    </citation>
    <scope>NUCLEOTIDE SEQUENCE [LARGE SCALE GENOMIC DNA]</scope>
</reference>
<feature type="transmembrane region" description="Helical" evidence="4">
    <location>
        <begin position="346"/>
        <end position="372"/>
    </location>
</feature>
<feature type="repeat" description="TPR" evidence="3">
    <location>
        <begin position="700"/>
        <end position="733"/>
    </location>
</feature>
<evidence type="ECO:0000256" key="2">
    <source>
        <dbReference type="ARBA" id="ARBA00022803"/>
    </source>
</evidence>
<dbReference type="STRING" id="1798500.A3C21_04010"/>
<dbReference type="AlphaFoldDB" id="A0A1F6DZI9"/>
<evidence type="ECO:0000256" key="3">
    <source>
        <dbReference type="PROSITE-ProRule" id="PRU00339"/>
    </source>
</evidence>
<feature type="transmembrane region" description="Helical" evidence="4">
    <location>
        <begin position="223"/>
        <end position="241"/>
    </location>
</feature>
<dbReference type="SMART" id="SM00028">
    <property type="entry name" value="TPR"/>
    <property type="match status" value="4"/>
</dbReference>
<feature type="transmembrane region" description="Helical" evidence="4">
    <location>
        <begin position="447"/>
        <end position="466"/>
    </location>
</feature>
<dbReference type="Pfam" id="PF07719">
    <property type="entry name" value="TPR_2"/>
    <property type="match status" value="1"/>
</dbReference>
<feature type="transmembrane region" description="Helical" evidence="4">
    <location>
        <begin position="172"/>
        <end position="191"/>
    </location>
</feature>
<feature type="transmembrane region" description="Helical" evidence="4">
    <location>
        <begin position="39"/>
        <end position="58"/>
    </location>
</feature>
<proteinExistence type="predicted"/>
<dbReference type="Gene3D" id="1.25.40.10">
    <property type="entry name" value="Tetratricopeptide repeat domain"/>
    <property type="match status" value="1"/>
</dbReference>
<organism evidence="5 6">
    <name type="scientific">Candidatus Kaiserbacteria bacterium RIFCSPHIGHO2_02_FULL_59_21</name>
    <dbReference type="NCBI Taxonomy" id="1798500"/>
    <lineage>
        <taxon>Bacteria</taxon>
        <taxon>Candidatus Kaiseribacteriota</taxon>
    </lineage>
</organism>
<keyword evidence="4" id="KW-1133">Transmembrane helix</keyword>
<evidence type="ECO:0000313" key="5">
    <source>
        <dbReference type="EMBL" id="OGG66818.1"/>
    </source>
</evidence>
<evidence type="ECO:0000256" key="4">
    <source>
        <dbReference type="SAM" id="Phobius"/>
    </source>
</evidence>
<feature type="transmembrane region" description="Helical" evidence="4">
    <location>
        <begin position="70"/>
        <end position="92"/>
    </location>
</feature>